<proteinExistence type="predicted"/>
<reference evidence="2" key="1">
    <citation type="submission" date="2013-04" db="EMBL/GenBank/DDBJ databases">
        <title>The genome sequencing project of 58 acetic acid bacteria.</title>
        <authorList>
            <person name="Okamoto-Kainuma A."/>
            <person name="Ishikawa M."/>
            <person name="Umino S."/>
            <person name="Koizumi Y."/>
            <person name="Shiwa Y."/>
            <person name="Yoshikawa H."/>
            <person name="Matsutani M."/>
            <person name="Matsushita K."/>
        </authorList>
    </citation>
    <scope>NUCLEOTIDE SEQUENCE</scope>
    <source>
        <strain evidence="2">NRIC 0521</strain>
    </source>
</reference>
<evidence type="ECO:0000313" key="2">
    <source>
        <dbReference type="EMBL" id="GBQ74551.1"/>
    </source>
</evidence>
<dbReference type="EMBL" id="BAQJ01000236">
    <property type="protein sequence ID" value="GBQ74551.1"/>
    <property type="molecule type" value="Genomic_DNA"/>
</dbReference>
<accession>A0ABQ0PLE1</accession>
<gene>
    <name evidence="2" type="ORF">AA0521_2490</name>
</gene>
<sequence length="118" mass="13458">MAKEARGKLEKSFGEQLKTAMDKRHVSRKEIAEVLECSNQAVRNYTLGVFFPKTEKLIALEKFLKVRFVMDNPNIFEPIYENNEKSEPYENLTIAQAKTALSKSLGVPPEKIKILIEG</sequence>
<keyword evidence="3" id="KW-1185">Reference proteome</keyword>
<dbReference type="SMART" id="SM00530">
    <property type="entry name" value="HTH_XRE"/>
    <property type="match status" value="1"/>
</dbReference>
<dbReference type="InterPro" id="IPR010982">
    <property type="entry name" value="Lambda_DNA-bd_dom_sf"/>
</dbReference>
<organism evidence="2 3">
    <name type="scientific">Komagataeibacter intermedius NRIC 0521</name>
    <dbReference type="NCBI Taxonomy" id="1307934"/>
    <lineage>
        <taxon>Bacteria</taxon>
        <taxon>Pseudomonadati</taxon>
        <taxon>Pseudomonadota</taxon>
        <taxon>Alphaproteobacteria</taxon>
        <taxon>Acetobacterales</taxon>
        <taxon>Acetobacteraceae</taxon>
        <taxon>Komagataeibacter</taxon>
    </lineage>
</organism>
<evidence type="ECO:0000313" key="3">
    <source>
        <dbReference type="Proteomes" id="UP001061452"/>
    </source>
</evidence>
<feature type="domain" description="HTH cro/C1-type" evidence="1">
    <location>
        <begin position="16"/>
        <end position="71"/>
    </location>
</feature>
<name>A0ABQ0PLE1_9PROT</name>
<dbReference type="SUPFAM" id="SSF47413">
    <property type="entry name" value="lambda repressor-like DNA-binding domains"/>
    <property type="match status" value="1"/>
</dbReference>
<dbReference type="InterPro" id="IPR001387">
    <property type="entry name" value="Cro/C1-type_HTH"/>
</dbReference>
<dbReference type="Gene3D" id="1.10.260.40">
    <property type="entry name" value="lambda repressor-like DNA-binding domains"/>
    <property type="match status" value="1"/>
</dbReference>
<comment type="caution">
    <text evidence="2">The sequence shown here is derived from an EMBL/GenBank/DDBJ whole genome shotgun (WGS) entry which is preliminary data.</text>
</comment>
<dbReference type="RefSeq" id="WP_110581363.1">
    <property type="nucleotide sequence ID" value="NZ_BAQJ01000236.1"/>
</dbReference>
<evidence type="ECO:0000259" key="1">
    <source>
        <dbReference type="SMART" id="SM00530"/>
    </source>
</evidence>
<protein>
    <recommendedName>
        <fullName evidence="1">HTH cro/C1-type domain-containing protein</fullName>
    </recommendedName>
</protein>
<dbReference type="Proteomes" id="UP001061452">
    <property type="component" value="Unassembled WGS sequence"/>
</dbReference>